<evidence type="ECO:0000313" key="1">
    <source>
        <dbReference type="EMBL" id="GAA4731980.1"/>
    </source>
</evidence>
<evidence type="ECO:0008006" key="3">
    <source>
        <dbReference type="Google" id="ProtNLM"/>
    </source>
</evidence>
<comment type="caution">
    <text evidence="1">The sequence shown here is derived from an EMBL/GenBank/DDBJ whole genome shotgun (WGS) entry which is preliminary data.</text>
</comment>
<evidence type="ECO:0000313" key="2">
    <source>
        <dbReference type="Proteomes" id="UP001499882"/>
    </source>
</evidence>
<proteinExistence type="predicted"/>
<protein>
    <recommendedName>
        <fullName evidence="3">DUF11 domain-containing protein</fullName>
    </recommendedName>
</protein>
<organism evidence="1 2">
    <name type="scientific">Nocardioides endophyticus</name>
    <dbReference type="NCBI Taxonomy" id="1353775"/>
    <lineage>
        <taxon>Bacteria</taxon>
        <taxon>Bacillati</taxon>
        <taxon>Actinomycetota</taxon>
        <taxon>Actinomycetes</taxon>
        <taxon>Propionibacteriales</taxon>
        <taxon>Nocardioidaceae</taxon>
        <taxon>Nocardioides</taxon>
    </lineage>
</organism>
<name>A0ABP8YNJ9_9ACTN</name>
<accession>A0ABP8YNJ9</accession>
<dbReference type="EMBL" id="BAABKN010000009">
    <property type="protein sequence ID" value="GAA4731980.1"/>
    <property type="molecule type" value="Genomic_DNA"/>
</dbReference>
<keyword evidence="2" id="KW-1185">Reference proteome</keyword>
<reference evidence="2" key="1">
    <citation type="journal article" date="2019" name="Int. J. Syst. Evol. Microbiol.">
        <title>The Global Catalogue of Microorganisms (GCM) 10K type strain sequencing project: providing services to taxonomists for standard genome sequencing and annotation.</title>
        <authorList>
            <consortium name="The Broad Institute Genomics Platform"/>
            <consortium name="The Broad Institute Genome Sequencing Center for Infectious Disease"/>
            <person name="Wu L."/>
            <person name="Ma J."/>
        </authorList>
    </citation>
    <scope>NUCLEOTIDE SEQUENCE [LARGE SCALE GENOMIC DNA]</scope>
    <source>
        <strain evidence="2">JCM 18532</strain>
    </source>
</reference>
<dbReference type="Proteomes" id="UP001499882">
    <property type="component" value="Unassembled WGS sequence"/>
</dbReference>
<sequence>MTLSPATPSAALFPGGQASVALTITNPNLASVRVGSLALDTSRGSGGFAVDGAHAGCVLSALSFATHTNAGAGWTVAGSGSLSVTLTNALSMTASAANACQGATFTVYLTAGP</sequence>
<gene>
    <name evidence="1" type="ORF">GCM10023350_14190</name>
</gene>